<evidence type="ECO:0000256" key="15">
    <source>
        <dbReference type="ARBA" id="ARBA00045603"/>
    </source>
</evidence>
<name>A0A8P4KLE1_DICLA</name>
<keyword evidence="13 17" id="KW-0456">Lyase</keyword>
<protein>
    <recommendedName>
        <fullName evidence="17">Carbonic anhydrase</fullName>
        <ecNumber evidence="17">4.2.1.1</ecNumber>
    </recommendedName>
</protein>
<dbReference type="Pfam" id="PF00194">
    <property type="entry name" value="Carb_anhydrase"/>
    <property type="match status" value="1"/>
</dbReference>
<evidence type="ECO:0000256" key="11">
    <source>
        <dbReference type="ARBA" id="ARBA00023157"/>
    </source>
</evidence>
<evidence type="ECO:0000256" key="16">
    <source>
        <dbReference type="ARBA" id="ARBA00049061"/>
    </source>
</evidence>
<dbReference type="GO" id="GO:0098552">
    <property type="term" value="C:side of membrane"/>
    <property type="evidence" value="ECO:0007669"/>
    <property type="project" value="UniProtKB-KW"/>
</dbReference>
<evidence type="ECO:0000313" key="20">
    <source>
        <dbReference type="Ensembl" id="ENSDLAP00005078744.1"/>
    </source>
</evidence>
<dbReference type="InterPro" id="IPR036398">
    <property type="entry name" value="CA_dom_sf"/>
</dbReference>
<comment type="function">
    <text evidence="17">Reversible hydration of carbon dioxide.</text>
</comment>
<dbReference type="InterPro" id="IPR001148">
    <property type="entry name" value="CA_dom"/>
</dbReference>
<dbReference type="CTD" id="555196"/>
<keyword evidence="18" id="KW-1133">Transmembrane helix</keyword>
<accession>A0A8P4KLE1</accession>
<keyword evidence="11" id="KW-1015">Disulfide bond</keyword>
<keyword evidence="7 17" id="KW-0479">Metal-binding</keyword>
<evidence type="ECO:0000256" key="9">
    <source>
        <dbReference type="ARBA" id="ARBA00022833"/>
    </source>
</evidence>
<dbReference type="GeneTree" id="ENSGT00940000155690"/>
<evidence type="ECO:0000256" key="6">
    <source>
        <dbReference type="ARBA" id="ARBA00022622"/>
    </source>
</evidence>
<keyword evidence="18" id="KW-0812">Transmembrane</keyword>
<sequence>MMVHVNNLSSPKCLPPGLVYFQYPLSCRSRRKWLTNMAKKPSSDFLHKHRVKSSYQSNNRAGDPPRIFSMAYWCYQSQFTCDNECNVPDKWNHANSNCAGKHQSPINVVTRKTLKDERLTNFQFDNYQQIFRGTIKNNGHSVQVGVPHLSTISGGGLPTSYKAVQFHLHWGNNGGPGSEHTIDGEQYPMELHIVHMKHHYTDLTTALSDPEGVAVLGFFYERSNSGNRKYDPIINALQSIKTTNGNTSLLPISLAQLIPSEQNLTTYYRYKGSLTTPGCTEAVIWTLFENPIPLSIDQLKAFSELKFNDGKPMVGTFRPVQPLNGRQVSRSVGAVILASSALLVATIATALGLSQPN</sequence>
<evidence type="ECO:0000256" key="3">
    <source>
        <dbReference type="ARBA" id="ARBA00010718"/>
    </source>
</evidence>
<keyword evidence="5" id="KW-1003">Cell membrane</keyword>
<feature type="domain" description="Alpha-carbonic anhydrase" evidence="19">
    <location>
        <begin position="71"/>
        <end position="332"/>
    </location>
</feature>
<keyword evidence="6" id="KW-0336">GPI-anchor</keyword>
<evidence type="ECO:0000313" key="21">
    <source>
        <dbReference type="Proteomes" id="UP000694389"/>
    </source>
</evidence>
<evidence type="ECO:0000256" key="13">
    <source>
        <dbReference type="ARBA" id="ARBA00023239"/>
    </source>
</evidence>
<keyword evidence="9 17" id="KW-0862">Zinc</keyword>
<evidence type="ECO:0000256" key="8">
    <source>
        <dbReference type="ARBA" id="ARBA00022729"/>
    </source>
</evidence>
<dbReference type="CDD" id="cd03117">
    <property type="entry name" value="alpha_CA_IV_XV_like"/>
    <property type="match status" value="1"/>
</dbReference>
<comment type="catalytic activity">
    <reaction evidence="16">
        <text>hydrogencarbonate + H(+) = CO2 + H2O</text>
        <dbReference type="Rhea" id="RHEA:10748"/>
        <dbReference type="ChEBI" id="CHEBI:15377"/>
        <dbReference type="ChEBI" id="CHEBI:15378"/>
        <dbReference type="ChEBI" id="CHEBI:16526"/>
        <dbReference type="ChEBI" id="CHEBI:17544"/>
        <dbReference type="EC" id="4.2.1.1"/>
    </reaction>
    <physiologicalReaction direction="left-to-right" evidence="16">
        <dbReference type="Rhea" id="RHEA:10749"/>
    </physiologicalReaction>
    <physiologicalReaction direction="right-to-left" evidence="16">
        <dbReference type="Rhea" id="RHEA:10750"/>
    </physiologicalReaction>
</comment>
<dbReference type="FunFam" id="3.10.200.10:FF:000003">
    <property type="entry name" value="Carbonic anhydrase 12"/>
    <property type="match status" value="1"/>
</dbReference>
<dbReference type="SUPFAM" id="SSF51069">
    <property type="entry name" value="Carbonic anhydrase"/>
    <property type="match status" value="1"/>
</dbReference>
<dbReference type="RefSeq" id="XP_051258103.1">
    <property type="nucleotide sequence ID" value="XM_051402143.1"/>
</dbReference>
<dbReference type="OrthoDB" id="429145at2759"/>
<reference evidence="20" key="2">
    <citation type="submission" date="2025-09" db="UniProtKB">
        <authorList>
            <consortium name="Ensembl"/>
        </authorList>
    </citation>
    <scope>IDENTIFICATION</scope>
</reference>
<evidence type="ECO:0000256" key="12">
    <source>
        <dbReference type="ARBA" id="ARBA00023180"/>
    </source>
</evidence>
<dbReference type="EC" id="4.2.1.1" evidence="17"/>
<evidence type="ECO:0000256" key="10">
    <source>
        <dbReference type="ARBA" id="ARBA00023136"/>
    </source>
</evidence>
<dbReference type="GeneID" id="127364527"/>
<dbReference type="PANTHER" id="PTHR18952">
    <property type="entry name" value="CARBONIC ANHYDRASE"/>
    <property type="match status" value="1"/>
</dbReference>
<evidence type="ECO:0000259" key="19">
    <source>
        <dbReference type="PROSITE" id="PS51144"/>
    </source>
</evidence>
<dbReference type="InterPro" id="IPR018338">
    <property type="entry name" value="Carbonic_anhydrase_a-class_CS"/>
</dbReference>
<dbReference type="InterPro" id="IPR041874">
    <property type="entry name" value="CA4/CA15"/>
</dbReference>
<dbReference type="OMA" id="AVEFHLH"/>
<evidence type="ECO:0000256" key="17">
    <source>
        <dbReference type="RuleBase" id="RU367011"/>
    </source>
</evidence>
<gene>
    <name evidence="20" type="primary">ca4a</name>
</gene>
<dbReference type="Proteomes" id="UP000694389">
    <property type="component" value="Unassembled WGS sequence"/>
</dbReference>
<dbReference type="GO" id="GO:0005886">
    <property type="term" value="C:plasma membrane"/>
    <property type="evidence" value="ECO:0007669"/>
    <property type="project" value="UniProtKB-SubCell"/>
</dbReference>
<organism evidence="20 21">
    <name type="scientific">Dicentrarchus labrax</name>
    <name type="common">European seabass</name>
    <name type="synonym">Morone labrax</name>
    <dbReference type="NCBI Taxonomy" id="13489"/>
    <lineage>
        <taxon>Eukaryota</taxon>
        <taxon>Metazoa</taxon>
        <taxon>Chordata</taxon>
        <taxon>Craniata</taxon>
        <taxon>Vertebrata</taxon>
        <taxon>Euteleostomi</taxon>
        <taxon>Actinopterygii</taxon>
        <taxon>Neopterygii</taxon>
        <taxon>Teleostei</taxon>
        <taxon>Neoteleostei</taxon>
        <taxon>Acanthomorphata</taxon>
        <taxon>Eupercaria</taxon>
        <taxon>Moronidae</taxon>
        <taxon>Dicentrarchus</taxon>
    </lineage>
</organism>
<dbReference type="GO" id="GO:0008270">
    <property type="term" value="F:zinc ion binding"/>
    <property type="evidence" value="ECO:0007669"/>
    <property type="project" value="UniProtKB-UniRule"/>
</dbReference>
<keyword evidence="14" id="KW-0449">Lipoprotein</keyword>
<comment type="subunit">
    <text evidence="4">Interacts with SLC4A4.</text>
</comment>
<dbReference type="Gene3D" id="3.10.200.10">
    <property type="entry name" value="Alpha carbonic anhydrase"/>
    <property type="match status" value="1"/>
</dbReference>
<dbReference type="Ensembl" id="ENSDLAT00005078853.1">
    <property type="protein sequence ID" value="ENSDLAP00005078744.1"/>
    <property type="gene ID" value="ENSDLAG00005033961.1"/>
</dbReference>
<feature type="transmembrane region" description="Helical" evidence="18">
    <location>
        <begin position="332"/>
        <end position="353"/>
    </location>
</feature>
<keyword evidence="21" id="KW-1185">Reference proteome</keyword>
<dbReference type="AlphaFoldDB" id="A0A8P4KLE1"/>
<proteinExistence type="inferred from homology"/>
<evidence type="ECO:0000256" key="2">
    <source>
        <dbReference type="ARBA" id="ARBA00004609"/>
    </source>
</evidence>
<dbReference type="PANTHER" id="PTHR18952:SF95">
    <property type="entry name" value="CARBONIC ANHYDRASE 4"/>
    <property type="match status" value="1"/>
</dbReference>
<dbReference type="PROSITE" id="PS00162">
    <property type="entry name" value="ALPHA_CA_1"/>
    <property type="match status" value="1"/>
</dbReference>
<evidence type="ECO:0000256" key="18">
    <source>
        <dbReference type="SAM" id="Phobius"/>
    </source>
</evidence>
<keyword evidence="10 18" id="KW-0472">Membrane</keyword>
<evidence type="ECO:0000256" key="1">
    <source>
        <dbReference type="ARBA" id="ARBA00001947"/>
    </source>
</evidence>
<evidence type="ECO:0000256" key="7">
    <source>
        <dbReference type="ARBA" id="ARBA00022723"/>
    </source>
</evidence>
<keyword evidence="12" id="KW-0325">Glycoprotein</keyword>
<dbReference type="InterPro" id="IPR023561">
    <property type="entry name" value="Carbonic_anhydrase_a-class"/>
</dbReference>
<comment type="subcellular location">
    <subcellularLocation>
        <location evidence="2">Cell membrane</location>
        <topology evidence="2">Lipid-anchor</topology>
        <topology evidence="2">GPI-anchor</topology>
    </subcellularLocation>
</comment>
<reference evidence="20" key="1">
    <citation type="submission" date="2025-08" db="UniProtKB">
        <authorList>
            <consortium name="Ensembl"/>
        </authorList>
    </citation>
    <scope>IDENTIFICATION</scope>
</reference>
<evidence type="ECO:0000256" key="14">
    <source>
        <dbReference type="ARBA" id="ARBA00023288"/>
    </source>
</evidence>
<evidence type="ECO:0000256" key="5">
    <source>
        <dbReference type="ARBA" id="ARBA00022475"/>
    </source>
</evidence>
<comment type="cofactor">
    <cofactor evidence="1 17">
        <name>Zn(2+)</name>
        <dbReference type="ChEBI" id="CHEBI:29105"/>
    </cofactor>
</comment>
<dbReference type="PROSITE" id="PS51144">
    <property type="entry name" value="ALPHA_CA_2"/>
    <property type="match status" value="1"/>
</dbReference>
<evidence type="ECO:0000256" key="4">
    <source>
        <dbReference type="ARBA" id="ARBA00011736"/>
    </source>
</evidence>
<comment type="similarity">
    <text evidence="3 17">Belongs to the alpha-carbonic anhydrase family.</text>
</comment>
<dbReference type="GO" id="GO:0004089">
    <property type="term" value="F:carbonate dehydratase activity"/>
    <property type="evidence" value="ECO:0007669"/>
    <property type="project" value="UniProtKB-UniRule"/>
</dbReference>
<keyword evidence="8" id="KW-0732">Signal</keyword>
<dbReference type="SMART" id="SM01057">
    <property type="entry name" value="Carb_anhydrase"/>
    <property type="match status" value="1"/>
</dbReference>
<comment type="function">
    <text evidence="15">Catalyzes the reversible hydration of carbon dioxide into bicarbonate and protons and thus is essential to maintaining intracellular and extracellular pH. May stimulate the sodium/bicarbonate transporter activity of SLC4A4 that acts in pH homeostasis. It is essential for acid overload removal from the retina and retina epithelium, and acid release in the choriocapillaris in the choroid.</text>
</comment>